<feature type="compositionally biased region" description="Basic and acidic residues" evidence="1">
    <location>
        <begin position="290"/>
        <end position="302"/>
    </location>
</feature>
<feature type="region of interest" description="Disordered" evidence="1">
    <location>
        <begin position="273"/>
        <end position="302"/>
    </location>
</feature>
<gene>
    <name evidence="2" type="ORF">HID58_001674</name>
</gene>
<feature type="compositionally biased region" description="Basic and acidic residues" evidence="1">
    <location>
        <begin position="273"/>
        <end position="284"/>
    </location>
</feature>
<dbReference type="EMBL" id="JAGKQM010000001">
    <property type="protein sequence ID" value="KAH0942037.1"/>
    <property type="molecule type" value="Genomic_DNA"/>
</dbReference>
<proteinExistence type="predicted"/>
<evidence type="ECO:0000256" key="1">
    <source>
        <dbReference type="SAM" id="MobiDB-lite"/>
    </source>
</evidence>
<name>A0ABQ8EL72_BRANA</name>
<protein>
    <submittedName>
        <fullName evidence="2">Uncharacterized protein</fullName>
    </submittedName>
</protein>
<sequence>VALSPDLQRGFSEMERLRVGFGFMERSVFPLLGSLRSSSSWSGGDGSPHGQILCFVLVRVSSGRSYSGGHSLLSRVLHSLFEMEARLKADVIVVKVSGLMPCALMLRRVVYGLEKVARCTASLSEPPLPVSCLVFLLWRRPHLRSQVSCSSSWYQSYGSWVDLLAFKELARGVDGFSGVIAFYEPASRHSSHPGTVVFYGGVADFLAGFGTAFQDVAVSLMAEASTYSFWDPVQASCGASFIPALLLARLWYVLELSPSDSFIDRESCELRGDHRELATPETSRELPASEETRRTSLSRELR</sequence>
<evidence type="ECO:0000313" key="3">
    <source>
        <dbReference type="Proteomes" id="UP000824890"/>
    </source>
</evidence>
<comment type="caution">
    <text evidence="2">The sequence shown here is derived from an EMBL/GenBank/DDBJ whole genome shotgun (WGS) entry which is preliminary data.</text>
</comment>
<evidence type="ECO:0000313" key="2">
    <source>
        <dbReference type="EMBL" id="KAH0942037.1"/>
    </source>
</evidence>
<organism evidence="2 3">
    <name type="scientific">Brassica napus</name>
    <name type="common">Rape</name>
    <dbReference type="NCBI Taxonomy" id="3708"/>
    <lineage>
        <taxon>Eukaryota</taxon>
        <taxon>Viridiplantae</taxon>
        <taxon>Streptophyta</taxon>
        <taxon>Embryophyta</taxon>
        <taxon>Tracheophyta</taxon>
        <taxon>Spermatophyta</taxon>
        <taxon>Magnoliopsida</taxon>
        <taxon>eudicotyledons</taxon>
        <taxon>Gunneridae</taxon>
        <taxon>Pentapetalae</taxon>
        <taxon>rosids</taxon>
        <taxon>malvids</taxon>
        <taxon>Brassicales</taxon>
        <taxon>Brassicaceae</taxon>
        <taxon>Brassiceae</taxon>
        <taxon>Brassica</taxon>
    </lineage>
</organism>
<keyword evidence="3" id="KW-1185">Reference proteome</keyword>
<feature type="non-terminal residue" evidence="2">
    <location>
        <position position="1"/>
    </location>
</feature>
<reference evidence="2 3" key="1">
    <citation type="submission" date="2021-05" db="EMBL/GenBank/DDBJ databases">
        <title>Genome Assembly of Synthetic Allotetraploid Brassica napus Reveals Homoeologous Exchanges between Subgenomes.</title>
        <authorList>
            <person name="Davis J.T."/>
        </authorList>
    </citation>
    <scope>NUCLEOTIDE SEQUENCE [LARGE SCALE GENOMIC DNA]</scope>
    <source>
        <strain evidence="3">cv. Da-Ae</strain>
        <tissue evidence="2">Seedling</tissue>
    </source>
</reference>
<accession>A0ABQ8EL72</accession>
<dbReference type="Proteomes" id="UP000824890">
    <property type="component" value="Unassembled WGS sequence"/>
</dbReference>